<dbReference type="AlphaFoldDB" id="T1HZL7"/>
<keyword evidence="2" id="KW-1185">Reference proteome</keyword>
<evidence type="ECO:0000313" key="1">
    <source>
        <dbReference type="EnsemblMetazoa" id="RPRC009487-PA"/>
    </source>
</evidence>
<evidence type="ECO:0000313" key="2">
    <source>
        <dbReference type="Proteomes" id="UP000015103"/>
    </source>
</evidence>
<proteinExistence type="predicted"/>
<organism evidence="1 2">
    <name type="scientific">Rhodnius prolixus</name>
    <name type="common">Triatomid bug</name>
    <dbReference type="NCBI Taxonomy" id="13249"/>
    <lineage>
        <taxon>Eukaryota</taxon>
        <taxon>Metazoa</taxon>
        <taxon>Ecdysozoa</taxon>
        <taxon>Arthropoda</taxon>
        <taxon>Hexapoda</taxon>
        <taxon>Insecta</taxon>
        <taxon>Pterygota</taxon>
        <taxon>Neoptera</taxon>
        <taxon>Paraneoptera</taxon>
        <taxon>Hemiptera</taxon>
        <taxon>Heteroptera</taxon>
        <taxon>Panheteroptera</taxon>
        <taxon>Cimicomorpha</taxon>
        <taxon>Reduviidae</taxon>
        <taxon>Triatominae</taxon>
        <taxon>Rhodnius</taxon>
    </lineage>
</organism>
<dbReference type="VEuPathDB" id="VectorBase:RPRC009487"/>
<sequence length="88" mass="10291">MSKLRRYQPHQNVIAPSDQLTMYDTEYKHVKYLTLVVTVEEDRMTVVSINSELEFKILPHPAFTVPELRNFFELPDGGEDSCTEFKEP</sequence>
<reference evidence="1" key="1">
    <citation type="submission" date="2015-05" db="UniProtKB">
        <authorList>
            <consortium name="EnsemblMetazoa"/>
        </authorList>
    </citation>
    <scope>IDENTIFICATION</scope>
</reference>
<dbReference type="InParanoid" id="T1HZL7"/>
<name>T1HZL7_RHOPR</name>
<dbReference type="Proteomes" id="UP000015103">
    <property type="component" value="Unassembled WGS sequence"/>
</dbReference>
<dbReference type="EnsemblMetazoa" id="RPRC009487-RA">
    <property type="protein sequence ID" value="RPRC009487-PA"/>
    <property type="gene ID" value="RPRC009487"/>
</dbReference>
<protein>
    <submittedName>
        <fullName evidence="1">Uncharacterized protein</fullName>
    </submittedName>
</protein>
<dbReference type="EMBL" id="ACPB03012591">
    <property type="status" value="NOT_ANNOTATED_CDS"/>
    <property type="molecule type" value="Genomic_DNA"/>
</dbReference>
<accession>T1HZL7</accession>
<dbReference type="HOGENOM" id="CLU_2471864_0_0_1"/>